<accession>A0A9D4K3G3</accession>
<comment type="caution">
    <text evidence="2">The sequence shown here is derived from an EMBL/GenBank/DDBJ whole genome shotgun (WGS) entry which is preliminary data.</text>
</comment>
<dbReference type="Proteomes" id="UP000828390">
    <property type="component" value="Unassembled WGS sequence"/>
</dbReference>
<feature type="region of interest" description="Disordered" evidence="1">
    <location>
        <begin position="1"/>
        <end position="36"/>
    </location>
</feature>
<evidence type="ECO:0000313" key="3">
    <source>
        <dbReference type="Proteomes" id="UP000828390"/>
    </source>
</evidence>
<feature type="compositionally biased region" description="Basic and acidic residues" evidence="1">
    <location>
        <begin position="12"/>
        <end position="23"/>
    </location>
</feature>
<keyword evidence="3" id="KW-1185">Reference proteome</keyword>
<dbReference type="EMBL" id="JAIWYP010000004">
    <property type="protein sequence ID" value="KAH3832297.1"/>
    <property type="molecule type" value="Genomic_DNA"/>
</dbReference>
<dbReference type="AlphaFoldDB" id="A0A9D4K3G3"/>
<organism evidence="2 3">
    <name type="scientific">Dreissena polymorpha</name>
    <name type="common">Zebra mussel</name>
    <name type="synonym">Mytilus polymorpha</name>
    <dbReference type="NCBI Taxonomy" id="45954"/>
    <lineage>
        <taxon>Eukaryota</taxon>
        <taxon>Metazoa</taxon>
        <taxon>Spiralia</taxon>
        <taxon>Lophotrochozoa</taxon>
        <taxon>Mollusca</taxon>
        <taxon>Bivalvia</taxon>
        <taxon>Autobranchia</taxon>
        <taxon>Heteroconchia</taxon>
        <taxon>Euheterodonta</taxon>
        <taxon>Imparidentia</taxon>
        <taxon>Neoheterodontei</taxon>
        <taxon>Myida</taxon>
        <taxon>Dreissenoidea</taxon>
        <taxon>Dreissenidae</taxon>
        <taxon>Dreissena</taxon>
    </lineage>
</organism>
<evidence type="ECO:0000313" key="2">
    <source>
        <dbReference type="EMBL" id="KAH3832297.1"/>
    </source>
</evidence>
<reference evidence="2" key="1">
    <citation type="journal article" date="2019" name="bioRxiv">
        <title>The Genome of the Zebra Mussel, Dreissena polymorpha: A Resource for Invasive Species Research.</title>
        <authorList>
            <person name="McCartney M.A."/>
            <person name="Auch B."/>
            <person name="Kono T."/>
            <person name="Mallez S."/>
            <person name="Zhang Y."/>
            <person name="Obille A."/>
            <person name="Becker A."/>
            <person name="Abrahante J.E."/>
            <person name="Garbe J."/>
            <person name="Badalamenti J.P."/>
            <person name="Herman A."/>
            <person name="Mangelson H."/>
            <person name="Liachko I."/>
            <person name="Sullivan S."/>
            <person name="Sone E.D."/>
            <person name="Koren S."/>
            <person name="Silverstein K.A.T."/>
            <person name="Beckman K.B."/>
            <person name="Gohl D.M."/>
        </authorList>
    </citation>
    <scope>NUCLEOTIDE SEQUENCE</scope>
    <source>
        <strain evidence="2">Duluth1</strain>
        <tissue evidence="2">Whole animal</tissue>
    </source>
</reference>
<evidence type="ECO:0000256" key="1">
    <source>
        <dbReference type="SAM" id="MobiDB-lite"/>
    </source>
</evidence>
<proteinExistence type="predicted"/>
<protein>
    <submittedName>
        <fullName evidence="2">Uncharacterized protein</fullName>
    </submittedName>
</protein>
<sequence length="83" mass="9205">MGHEVFATSNGRRPEKTTGHAEPELPAPGIEDENTSAPDFGTFQCWCIRQSTLEAYIVMAGTQRLDHIQSVRFGIGMLRNKLS</sequence>
<name>A0A9D4K3G3_DREPO</name>
<reference evidence="2" key="2">
    <citation type="submission" date="2020-11" db="EMBL/GenBank/DDBJ databases">
        <authorList>
            <person name="McCartney M.A."/>
            <person name="Auch B."/>
            <person name="Kono T."/>
            <person name="Mallez S."/>
            <person name="Becker A."/>
            <person name="Gohl D.M."/>
            <person name="Silverstein K.A.T."/>
            <person name="Koren S."/>
            <person name="Bechman K.B."/>
            <person name="Herman A."/>
            <person name="Abrahante J.E."/>
            <person name="Garbe J."/>
        </authorList>
    </citation>
    <scope>NUCLEOTIDE SEQUENCE</scope>
    <source>
        <strain evidence="2">Duluth1</strain>
        <tissue evidence="2">Whole animal</tissue>
    </source>
</reference>
<gene>
    <name evidence="2" type="ORF">DPMN_105578</name>
</gene>